<feature type="region of interest" description="Disordered" evidence="2">
    <location>
        <begin position="465"/>
        <end position="531"/>
    </location>
</feature>
<dbReference type="AlphaFoldDB" id="A0AAD4LPU0"/>
<proteinExistence type="predicted"/>
<keyword evidence="4" id="KW-1185">Reference proteome</keyword>
<evidence type="ECO:0000313" key="4">
    <source>
        <dbReference type="Proteomes" id="UP001201163"/>
    </source>
</evidence>
<comment type="caution">
    <text evidence="3">The sequence shown here is derived from an EMBL/GenBank/DDBJ whole genome shotgun (WGS) entry which is preliminary data.</text>
</comment>
<protein>
    <submittedName>
        <fullName evidence="3">Uncharacterized protein</fullName>
    </submittedName>
</protein>
<evidence type="ECO:0000256" key="1">
    <source>
        <dbReference type="SAM" id="Coils"/>
    </source>
</evidence>
<feature type="compositionally biased region" description="Polar residues" evidence="2">
    <location>
        <begin position="492"/>
        <end position="505"/>
    </location>
</feature>
<dbReference type="Gene3D" id="1.10.287.1490">
    <property type="match status" value="1"/>
</dbReference>
<dbReference type="EMBL" id="JAKELL010000004">
    <property type="protein sequence ID" value="KAH8999271.1"/>
    <property type="molecule type" value="Genomic_DNA"/>
</dbReference>
<feature type="coiled-coil region" evidence="1">
    <location>
        <begin position="240"/>
        <end position="302"/>
    </location>
</feature>
<evidence type="ECO:0000256" key="2">
    <source>
        <dbReference type="SAM" id="MobiDB-lite"/>
    </source>
</evidence>
<organism evidence="3 4">
    <name type="scientific">Lactarius akahatsu</name>
    <dbReference type="NCBI Taxonomy" id="416441"/>
    <lineage>
        <taxon>Eukaryota</taxon>
        <taxon>Fungi</taxon>
        <taxon>Dikarya</taxon>
        <taxon>Basidiomycota</taxon>
        <taxon>Agaricomycotina</taxon>
        <taxon>Agaricomycetes</taxon>
        <taxon>Russulales</taxon>
        <taxon>Russulaceae</taxon>
        <taxon>Lactarius</taxon>
    </lineage>
</organism>
<name>A0AAD4LPU0_9AGAM</name>
<keyword evidence="1" id="KW-0175">Coiled coil</keyword>
<gene>
    <name evidence="3" type="ORF">EDB92DRAFT_947936</name>
</gene>
<accession>A0AAD4LPU0</accession>
<feature type="region of interest" description="Disordered" evidence="2">
    <location>
        <begin position="392"/>
        <end position="419"/>
    </location>
</feature>
<feature type="compositionally biased region" description="Basic and acidic residues" evidence="2">
    <location>
        <begin position="65"/>
        <end position="78"/>
    </location>
</feature>
<feature type="region of interest" description="Disordered" evidence="2">
    <location>
        <begin position="57"/>
        <end position="78"/>
    </location>
</feature>
<evidence type="ECO:0000313" key="3">
    <source>
        <dbReference type="EMBL" id="KAH8999271.1"/>
    </source>
</evidence>
<dbReference type="Proteomes" id="UP001201163">
    <property type="component" value="Unassembled WGS sequence"/>
</dbReference>
<reference evidence="3" key="1">
    <citation type="submission" date="2022-01" db="EMBL/GenBank/DDBJ databases">
        <title>Comparative genomics reveals a dynamic genome evolution in the ectomycorrhizal milk-cap (Lactarius) mushrooms.</title>
        <authorList>
            <consortium name="DOE Joint Genome Institute"/>
            <person name="Lebreton A."/>
            <person name="Tang N."/>
            <person name="Kuo A."/>
            <person name="LaButti K."/>
            <person name="Drula E."/>
            <person name="Barry K."/>
            <person name="Clum A."/>
            <person name="Lipzen A."/>
            <person name="Mousain D."/>
            <person name="Ng V."/>
            <person name="Wang R."/>
            <person name="Wang X."/>
            <person name="Dai Y."/>
            <person name="Henrissat B."/>
            <person name="Grigoriev I.V."/>
            <person name="Guerin-Laguette A."/>
            <person name="Yu F."/>
            <person name="Martin F.M."/>
        </authorList>
    </citation>
    <scope>NUCLEOTIDE SEQUENCE</scope>
    <source>
        <strain evidence="3">QP</strain>
    </source>
</reference>
<sequence>MPNRVLKMVSSSSDQRSELATLRKTLEEQLQIIDKLNGRCHTLEHEIGMRKQELANKTSENAAVRAERDASHERENSLNRTIERLSAELSVKEARLKVLQDQIQVSTEERKREHDQMIELQMRCQALQVRFEDQSASLKLARESHGDMQVHLDRMGYCCTMSSSLQERLITAEAAFAIKLDAETGKLRQEVLVLQERNCILQRSVDECRRQLETQQESSMVTRNEYEKKLKDERDGSHSHIQATREMDDLRNSLATAQGELLISREQAQNVQTSLSAWGAQVKDLTTQNHALQAEKNLLLERGHNINTRYETNDLSVEEKAFVNRLLEESRTFHEKRILDKQNELRRRDNQITEQEARIKSLEKGLARYLKSQDPKFTPRNDAQSILNLSKFASSSSPPEPIVAGADADKGGEACTSPQDQNTHLLEASLEFLKGPLNEVQTSYAGVPTALLDDHEVVLLSPKLARDSPEDAETPPSNAPRAVKLGKHGRPHSQTSQEESGNINDVTRPPRRLKSSRKPGPQTFEFSVSCE</sequence>